<dbReference type="PANTHER" id="PTHR47551:SF1">
    <property type="entry name" value="TUBULIN--TYROSINE LIGASE PBY1-RELATED"/>
    <property type="match status" value="1"/>
</dbReference>
<dbReference type="Pfam" id="PF03133">
    <property type="entry name" value="TTL"/>
    <property type="match status" value="1"/>
</dbReference>
<name>A0AAD6NLQ2_DREDA</name>
<dbReference type="PROSITE" id="PS51221">
    <property type="entry name" value="TTL"/>
    <property type="match status" value="1"/>
</dbReference>
<evidence type="ECO:0000313" key="1">
    <source>
        <dbReference type="EMBL" id="KAJ6261398.1"/>
    </source>
</evidence>
<evidence type="ECO:0000313" key="2">
    <source>
        <dbReference type="Proteomes" id="UP001221413"/>
    </source>
</evidence>
<dbReference type="Gene3D" id="3.30.470.20">
    <property type="entry name" value="ATP-grasp fold, B domain"/>
    <property type="match status" value="1"/>
</dbReference>
<proteinExistence type="predicted"/>
<sequence>MDPQPAATDTNQLYAIVDYTDDKEYVQPLILAAIRSHLPHVTIVDDTATTLPHTARQIHWKSYESLDFTHTLSHPTTALCNAYVIRKALIRKHYLLHTVDSYLRKQPSSILKSAVPTAVAFEVDYAEFLDEALQEAYELTESLSANEEKQPQDRQWWILKPGMSDRGAGIRLFSSLSDLQAIFESWEEDTDDEDDDDTNGVGDGIVTSRLRHFVAQEYVAPMLLTPHSASPPRKFHIRTYILAVGALAVYVYRPMLALFAAKPYTHPSSNTNTTDGTPFDATTADLAAHLTNTCLQSGAHDGAVLPFWSLPSTHAVTNDTLERWFREICDVTGDLFRAAVGGGRVHFQPVPNAFEVFGVDFLVGEDGVVRLLEVNAFPDFRQTGEELMGLVGGLFEEVVDVAVSNFFGGEGGGEMGSERMVKVLEMQVGGF</sequence>
<gene>
    <name evidence="1" type="ORF">Dda_4068</name>
</gene>
<dbReference type="SUPFAM" id="SSF56059">
    <property type="entry name" value="Glutathione synthetase ATP-binding domain-like"/>
    <property type="match status" value="1"/>
</dbReference>
<dbReference type="PANTHER" id="PTHR47551">
    <property type="entry name" value="TUBULIN--TYROSINE LIGASE PBY1-RELATED"/>
    <property type="match status" value="1"/>
</dbReference>
<dbReference type="GO" id="GO:0000932">
    <property type="term" value="C:P-body"/>
    <property type="evidence" value="ECO:0007669"/>
    <property type="project" value="TreeGrafter"/>
</dbReference>
<dbReference type="Proteomes" id="UP001221413">
    <property type="component" value="Unassembled WGS sequence"/>
</dbReference>
<reference evidence="1" key="1">
    <citation type="submission" date="2023-01" db="EMBL/GenBank/DDBJ databases">
        <title>The chitinases involved in constricting ring structure development in the nematode-trapping fungus Drechslerella dactyloides.</title>
        <authorList>
            <person name="Wang R."/>
            <person name="Zhang L."/>
            <person name="Tang P."/>
            <person name="Li S."/>
            <person name="Liang L."/>
        </authorList>
    </citation>
    <scope>NUCLEOTIDE SEQUENCE</scope>
    <source>
        <strain evidence="1">YMF1.00031</strain>
    </source>
</reference>
<comment type="caution">
    <text evidence="1">The sequence shown here is derived from an EMBL/GenBank/DDBJ whole genome shotgun (WGS) entry which is preliminary data.</text>
</comment>
<dbReference type="EMBL" id="JAQGDS010000004">
    <property type="protein sequence ID" value="KAJ6261398.1"/>
    <property type="molecule type" value="Genomic_DNA"/>
</dbReference>
<organism evidence="1 2">
    <name type="scientific">Drechslerella dactyloides</name>
    <name type="common">Nematode-trapping fungus</name>
    <name type="synonym">Arthrobotrys dactyloides</name>
    <dbReference type="NCBI Taxonomy" id="74499"/>
    <lineage>
        <taxon>Eukaryota</taxon>
        <taxon>Fungi</taxon>
        <taxon>Dikarya</taxon>
        <taxon>Ascomycota</taxon>
        <taxon>Pezizomycotina</taxon>
        <taxon>Orbiliomycetes</taxon>
        <taxon>Orbiliales</taxon>
        <taxon>Orbiliaceae</taxon>
        <taxon>Drechslerella</taxon>
    </lineage>
</organism>
<keyword evidence="2" id="KW-1185">Reference proteome</keyword>
<dbReference type="AlphaFoldDB" id="A0AAD6NLQ2"/>
<protein>
    <recommendedName>
        <fullName evidence="3">Tubulin-tyrosine ligase</fullName>
    </recommendedName>
</protein>
<dbReference type="InterPro" id="IPR027746">
    <property type="entry name" value="TTL"/>
</dbReference>
<dbReference type="InterPro" id="IPR004344">
    <property type="entry name" value="TTL/TTLL_fam"/>
</dbReference>
<accession>A0AAD6NLQ2</accession>
<evidence type="ECO:0008006" key="3">
    <source>
        <dbReference type="Google" id="ProtNLM"/>
    </source>
</evidence>